<evidence type="ECO:0000313" key="2">
    <source>
        <dbReference type="Proteomes" id="UP000306319"/>
    </source>
</evidence>
<proteinExistence type="predicted"/>
<evidence type="ECO:0000313" key="1">
    <source>
        <dbReference type="EMBL" id="TGY78117.1"/>
    </source>
</evidence>
<protein>
    <submittedName>
        <fullName evidence="1">Uncharacterized protein</fullName>
    </submittedName>
</protein>
<keyword evidence="2" id="KW-1185">Reference proteome</keyword>
<name>A0AC61RD31_9BACT</name>
<gene>
    <name evidence="1" type="ORF">E5331_11350</name>
</gene>
<sequence>MNTTWIKFLNGILKMPGARVDRVQFLQKTFSHLSADEMRICIEEKPSKVLSEKEIDAAANSIISSHTTKVTAISAASGIPGGFAMLATIPADLANYYYHVVSVGQKLGYLYGYPDMLDANERLTPDGEVMLTAFIGVMNQVAVARELIKKIAVEVSKRISEETATRVAGKLLQKQIVSQSAEMIAKRLGTQVTTKSGGRILSKAVPLLSGVICGAMTYATFRPQAKRLHTALKDTASNPN</sequence>
<organism evidence="1 2">
    <name type="scientific">Lepagella muris</name>
    <dbReference type="NCBI Taxonomy" id="3032870"/>
    <lineage>
        <taxon>Bacteria</taxon>
        <taxon>Pseudomonadati</taxon>
        <taxon>Bacteroidota</taxon>
        <taxon>Bacteroidia</taxon>
        <taxon>Bacteroidales</taxon>
        <taxon>Muribaculaceae</taxon>
        <taxon>Lepagella</taxon>
    </lineage>
</organism>
<dbReference type="EMBL" id="SRYB01000016">
    <property type="protein sequence ID" value="TGY78117.1"/>
    <property type="molecule type" value="Genomic_DNA"/>
</dbReference>
<dbReference type="Proteomes" id="UP000306319">
    <property type="component" value="Unassembled WGS sequence"/>
</dbReference>
<accession>A0AC61RD31</accession>
<reference evidence="1" key="1">
    <citation type="submission" date="2019-04" db="EMBL/GenBank/DDBJ databases">
        <title>Microbes associate with the intestines of laboratory mice.</title>
        <authorList>
            <person name="Navarre W."/>
            <person name="Wong E."/>
            <person name="Huang K."/>
            <person name="Tropini C."/>
            <person name="Ng K."/>
            <person name="Yu B."/>
        </authorList>
    </citation>
    <scope>NUCLEOTIDE SEQUENCE</scope>
    <source>
        <strain evidence="1">NM04_E33</strain>
    </source>
</reference>
<comment type="caution">
    <text evidence="1">The sequence shown here is derived from an EMBL/GenBank/DDBJ whole genome shotgun (WGS) entry which is preliminary data.</text>
</comment>